<dbReference type="VEuPathDB" id="FungiDB:sscle_15g105810"/>
<dbReference type="OrthoDB" id="3555546at2759"/>
<protein>
    <submittedName>
        <fullName evidence="1">Uncharacterized protein</fullName>
    </submittedName>
</protein>
<proteinExistence type="predicted"/>
<name>A0A1D9QLL7_SCLS1</name>
<evidence type="ECO:0000313" key="1">
    <source>
        <dbReference type="EMBL" id="APA15811.1"/>
    </source>
</evidence>
<dbReference type="EMBL" id="CP017828">
    <property type="protein sequence ID" value="APA15811.1"/>
    <property type="molecule type" value="Genomic_DNA"/>
</dbReference>
<dbReference type="AlphaFoldDB" id="A0A1D9QLL7"/>
<dbReference type="KEGG" id="ssl:SS1G_09331"/>
<organism evidence="1 2">
    <name type="scientific">Sclerotinia sclerotiorum (strain ATCC 18683 / 1980 / Ss-1)</name>
    <name type="common">White mold</name>
    <name type="synonym">Whetzelinia sclerotiorum</name>
    <dbReference type="NCBI Taxonomy" id="665079"/>
    <lineage>
        <taxon>Eukaryota</taxon>
        <taxon>Fungi</taxon>
        <taxon>Dikarya</taxon>
        <taxon>Ascomycota</taxon>
        <taxon>Pezizomycotina</taxon>
        <taxon>Leotiomycetes</taxon>
        <taxon>Helotiales</taxon>
        <taxon>Sclerotiniaceae</taxon>
        <taxon>Sclerotinia</taxon>
    </lineage>
</organism>
<reference evidence="2" key="1">
    <citation type="journal article" date="2017" name="Genome Biol. Evol.">
        <title>The complete genome sequence of the phytopathogenic fungus Sclerotinia sclerotiorum reveals insights into the genome architecture of broad host range pathogens.</title>
        <authorList>
            <person name="Derbyshire M."/>
            <person name="Denton-Giles M."/>
            <person name="Hegedus D."/>
            <person name="Seifbarghy S."/>
            <person name="Rollins J."/>
            <person name="van Kan J."/>
            <person name="Seidl M.F."/>
            <person name="Faino L."/>
            <person name="Mbengue M."/>
            <person name="Navaud O."/>
            <person name="Raffaele S."/>
            <person name="Hammond-Kosack K."/>
            <person name="Heard S."/>
            <person name="Oliver R."/>
        </authorList>
    </citation>
    <scope>NUCLEOTIDE SEQUENCE [LARGE SCALE GENOMIC DNA]</scope>
    <source>
        <strain evidence="2">ATCC 18683 / 1980 / Ss-1</strain>
    </source>
</reference>
<dbReference type="Proteomes" id="UP000177798">
    <property type="component" value="Chromosome 15"/>
</dbReference>
<gene>
    <name evidence="1" type="ORF">sscle_15g105810</name>
</gene>
<dbReference type="RefSeq" id="XP_001589610.1">
    <property type="nucleotide sequence ID" value="XM_001589560.1"/>
</dbReference>
<sequence length="230" mass="26931">MSASMLPPPPKTEHSKDDDYLRQQWANHLNTQYENYEAAKAGEDAVVERIVVRAGNGRNTNKEEIEKTYEIIRRRVDPTSLKATVEQEYIVAEAQKCFHKWGVTKPREAWGFQHEASVGQKTLIDDIVSRYGEKYKELSAIGSVYLLYKRPFPEAEDFLVRKWMSFWESGFSLELERRKKRDQVVEDITYCFGVVRNEADIKRWYLEHAKAEGFTNYPVKPHPLVDARRL</sequence>
<evidence type="ECO:0000313" key="2">
    <source>
        <dbReference type="Proteomes" id="UP000177798"/>
    </source>
</evidence>
<accession>A0A1D9QLL7</accession>